<dbReference type="SUPFAM" id="SSF53187">
    <property type="entry name" value="Zn-dependent exopeptidases"/>
    <property type="match status" value="1"/>
</dbReference>
<evidence type="ECO:0000256" key="6">
    <source>
        <dbReference type="SAM" id="MobiDB-lite"/>
    </source>
</evidence>
<dbReference type="NCBIfam" id="TIGR01891">
    <property type="entry name" value="amidohydrolases"/>
    <property type="match status" value="1"/>
</dbReference>
<dbReference type="EMBL" id="CP008947">
    <property type="protein sequence ID" value="AII06856.1"/>
    <property type="molecule type" value="Genomic_DNA"/>
</dbReference>
<dbReference type="NCBIfam" id="NF010041">
    <property type="entry name" value="PRK13517.1-1"/>
    <property type="match status" value="1"/>
</dbReference>
<keyword evidence="2 5" id="KW-0547">Nucleotide-binding</keyword>
<evidence type="ECO:0000256" key="2">
    <source>
        <dbReference type="ARBA" id="ARBA00022741"/>
    </source>
</evidence>
<comment type="similarity">
    <text evidence="5">Belongs to the glutamate--cysteine ligase type 2 family. YbdK subfamily.</text>
</comment>
<dbReference type="SUPFAM" id="SSF55931">
    <property type="entry name" value="Glutamine synthetase/guanido kinase"/>
    <property type="match status" value="1"/>
</dbReference>
<dbReference type="InterPro" id="IPR002933">
    <property type="entry name" value="Peptidase_M20"/>
</dbReference>
<dbReference type="Gene3D" id="3.30.590.20">
    <property type="match status" value="1"/>
</dbReference>
<keyword evidence="1 5" id="KW-0436">Ligase</keyword>
<proteinExistence type="inferred from homology"/>
<dbReference type="PANTHER" id="PTHR11014">
    <property type="entry name" value="PEPTIDASE M20 FAMILY MEMBER"/>
    <property type="match status" value="1"/>
</dbReference>
<reference evidence="7 8" key="1">
    <citation type="submission" date="2014-07" db="EMBL/GenBank/DDBJ databases">
        <title>Genome Sequence of Rhodococcus opacus Strain R7, a Biodegrader of Mono- and Polycyclic Aromatic Hydrocarbons.</title>
        <authorList>
            <person name="Di Gennaro P."/>
            <person name="Zampolli J."/>
            <person name="Presti I."/>
            <person name="Cappelletti M."/>
            <person name="D'Ursi P."/>
            <person name="Orro A."/>
            <person name="Mezzelani A."/>
            <person name="Milanesi L."/>
        </authorList>
    </citation>
    <scope>NUCLEOTIDE SEQUENCE [LARGE SCALE GENOMIC DNA]</scope>
    <source>
        <strain evidence="7 8">R7</strain>
    </source>
</reference>
<evidence type="ECO:0000256" key="3">
    <source>
        <dbReference type="ARBA" id="ARBA00022840"/>
    </source>
</evidence>
<dbReference type="InterPro" id="IPR006336">
    <property type="entry name" value="GCS2"/>
</dbReference>
<dbReference type="InterPro" id="IPR017439">
    <property type="entry name" value="Amidohydrolase"/>
</dbReference>
<evidence type="ECO:0000256" key="4">
    <source>
        <dbReference type="ARBA" id="ARBA00048819"/>
    </source>
</evidence>
<dbReference type="InterPro" id="IPR011793">
    <property type="entry name" value="YbdK"/>
</dbReference>
<evidence type="ECO:0000313" key="7">
    <source>
        <dbReference type="EMBL" id="AII06856.1"/>
    </source>
</evidence>
<dbReference type="eggNOG" id="COG2170">
    <property type="taxonomic scope" value="Bacteria"/>
</dbReference>
<dbReference type="Pfam" id="PF01546">
    <property type="entry name" value="Peptidase_M20"/>
    <property type="match status" value="1"/>
</dbReference>
<dbReference type="PANTHER" id="PTHR11014:SF63">
    <property type="entry name" value="METALLOPEPTIDASE, PUTATIVE (AFU_ORTHOLOGUE AFUA_6G09600)-RELATED"/>
    <property type="match status" value="1"/>
</dbReference>
<dbReference type="GO" id="GO:0016787">
    <property type="term" value="F:hydrolase activity"/>
    <property type="evidence" value="ECO:0007669"/>
    <property type="project" value="InterPro"/>
</dbReference>
<dbReference type="NCBIfam" id="TIGR02050">
    <property type="entry name" value="gshA_cyan_rel"/>
    <property type="match status" value="1"/>
</dbReference>
<dbReference type="Pfam" id="PF04107">
    <property type="entry name" value="GCS2"/>
    <property type="match status" value="1"/>
</dbReference>
<dbReference type="eggNOG" id="COG1473">
    <property type="taxonomic scope" value="Bacteria"/>
</dbReference>
<protein>
    <recommendedName>
        <fullName evidence="5">Putative glutamate--cysteine ligase 2</fullName>
        <ecNumber evidence="5">6.3.2.2</ecNumber>
    </recommendedName>
    <alternativeName>
        <fullName evidence="5">Gamma-glutamylcysteine synthetase 2</fullName>
        <shortName evidence="5">GCS 2</shortName>
        <shortName evidence="5">Gamma-GCS 2</shortName>
    </alternativeName>
</protein>
<dbReference type="RefSeq" id="WP_128640223.1">
    <property type="nucleotide sequence ID" value="NZ_CP008947.1"/>
</dbReference>
<dbReference type="Proteomes" id="UP000028488">
    <property type="component" value="Chromosome"/>
</dbReference>
<evidence type="ECO:0000313" key="8">
    <source>
        <dbReference type="Proteomes" id="UP000028488"/>
    </source>
</evidence>
<dbReference type="GO" id="GO:0042398">
    <property type="term" value="P:modified amino acid biosynthetic process"/>
    <property type="evidence" value="ECO:0007669"/>
    <property type="project" value="InterPro"/>
</dbReference>
<keyword evidence="3 5" id="KW-0067">ATP-binding</keyword>
<dbReference type="GO" id="GO:0004357">
    <property type="term" value="F:glutamate-cysteine ligase activity"/>
    <property type="evidence" value="ECO:0007669"/>
    <property type="project" value="UniProtKB-EC"/>
</dbReference>
<dbReference type="Gene3D" id="3.30.70.360">
    <property type="match status" value="1"/>
</dbReference>
<dbReference type="GO" id="GO:0005524">
    <property type="term" value="F:ATP binding"/>
    <property type="evidence" value="ECO:0007669"/>
    <property type="project" value="UniProtKB-KW"/>
</dbReference>
<dbReference type="InterPro" id="IPR014746">
    <property type="entry name" value="Gln_synth/guanido_kin_cat_dom"/>
</dbReference>
<accession>A0A076EM54</accession>
<evidence type="ECO:0000256" key="1">
    <source>
        <dbReference type="ARBA" id="ARBA00022598"/>
    </source>
</evidence>
<dbReference type="EC" id="6.3.2.2" evidence="5"/>
<dbReference type="Gene3D" id="3.40.630.10">
    <property type="entry name" value="Zn peptidases"/>
    <property type="match status" value="1"/>
</dbReference>
<dbReference type="InterPro" id="IPR036264">
    <property type="entry name" value="Bact_exopeptidase_dim_dom"/>
</dbReference>
<dbReference type="SUPFAM" id="SSF55031">
    <property type="entry name" value="Bacterial exopeptidase dimerisation domain"/>
    <property type="match status" value="1"/>
</dbReference>
<feature type="region of interest" description="Disordered" evidence="6">
    <location>
        <begin position="367"/>
        <end position="389"/>
    </location>
</feature>
<evidence type="ECO:0000256" key="5">
    <source>
        <dbReference type="HAMAP-Rule" id="MF_01609"/>
    </source>
</evidence>
<dbReference type="AlphaFoldDB" id="A0A076EM54"/>
<dbReference type="CDD" id="cd08014">
    <property type="entry name" value="M20_Acy1-like"/>
    <property type="match status" value="1"/>
</dbReference>
<comment type="function">
    <text evidence="5">ATP-dependent carboxylate-amine ligase which exhibits weak glutamate--cysteine ligase activity.</text>
</comment>
<name>A0A076EM54_RHOOP</name>
<organism evidence="7 8">
    <name type="scientific">Rhodococcus opacus</name>
    <name type="common">Nocardia opaca</name>
    <dbReference type="NCBI Taxonomy" id="37919"/>
    <lineage>
        <taxon>Bacteria</taxon>
        <taxon>Bacillati</taxon>
        <taxon>Actinomycetota</taxon>
        <taxon>Actinomycetes</taxon>
        <taxon>Mycobacteriales</taxon>
        <taxon>Nocardiaceae</taxon>
        <taxon>Rhodococcus</taxon>
    </lineage>
</organism>
<gene>
    <name evidence="7" type="ORF">EP51_20300</name>
</gene>
<sequence length="794" mass="85592">MLATDPRKVGVEEEFHLIDRKTRRLTTRAPELLARLPDGVFVDELQQCVVEVNSGVYADLDGLRNDLERHRRVLIDAAEGLGIGVAAAGSMPLALPAEMHVTGTQRYRRMLADYQVLAREQLICGTQVHVDLPDRDEAVQVAHRVAPHMPVLLALSASSPFRSDGADTGYASARTLLWLRWPSTGPAAPVSSAAEYGTLIDDLVASGVISDPGMAYFDVRPSVKLPTLELRVCDSCPRLDTVVLVTALFRALVEREVQGLRAGTRGVEIVPTLTRAALWRAARSGLEEDLVDVTVPQARPAADLVGDFVNSLRPQLEETGDWDTVVELSAEATAHGSSAARQRRALGRRGRLTDVVDLLLAETAGRSEHLPEVEAPPAPRELGPRSTGAGRSRRYWSARFWDRGDTADMTWTESTELDEKKLIEWRRDLHAHPELSFEERRTTGVVRAHLVGLGLAPVVLPGGTGLWCDVGPDTGECIALRADLDALPIAETTGLPFESRVPGVSHACGHDAHTTMLMGAASVLTKYPPPSRVRLVFQPGEETTPGGSVDTIAAGALDGVSKIFALHCDPNLEVGKLATRTGPITSSNDSVTVRLWSAGGHTARPHLTGDLIHAAAVLVTGLSSVLDRRIDARTATVLTWGKVAAGQVANSVPESGELVGTLRSASHETWASLEPLVTDTIGHLLAPYNVRYELSYLQGVPPVVNDPDCTADLREAIESVVGFDHLAEAHQSSGGEDFAWYLEKVPGAMARLGVWDGTGSRQELHQPGFNLDERAMIHGVRTLVALTRLEDQSG</sequence>
<comment type="catalytic activity">
    <reaction evidence="4 5">
        <text>L-cysteine + L-glutamate + ATP = gamma-L-glutamyl-L-cysteine + ADP + phosphate + H(+)</text>
        <dbReference type="Rhea" id="RHEA:13285"/>
        <dbReference type="ChEBI" id="CHEBI:15378"/>
        <dbReference type="ChEBI" id="CHEBI:29985"/>
        <dbReference type="ChEBI" id="CHEBI:30616"/>
        <dbReference type="ChEBI" id="CHEBI:35235"/>
        <dbReference type="ChEBI" id="CHEBI:43474"/>
        <dbReference type="ChEBI" id="CHEBI:58173"/>
        <dbReference type="ChEBI" id="CHEBI:456216"/>
        <dbReference type="EC" id="6.3.2.2"/>
    </reaction>
</comment>
<dbReference type="HAMAP" id="MF_01609">
    <property type="entry name" value="Glu_cys_ligase_2"/>
    <property type="match status" value="1"/>
</dbReference>